<evidence type="ECO:0000256" key="6">
    <source>
        <dbReference type="ARBA" id="ARBA00023012"/>
    </source>
</evidence>
<feature type="domain" description="Histidine kinase" evidence="7">
    <location>
        <begin position="128"/>
        <end position="322"/>
    </location>
</feature>
<dbReference type="SUPFAM" id="SSF55874">
    <property type="entry name" value="ATPase domain of HSP90 chaperone/DNA topoisomerase II/histidine kinase"/>
    <property type="match status" value="1"/>
</dbReference>
<evidence type="ECO:0000256" key="3">
    <source>
        <dbReference type="ARBA" id="ARBA00022553"/>
    </source>
</evidence>
<comment type="catalytic activity">
    <reaction evidence="1">
        <text>ATP + protein L-histidine = ADP + protein N-phospho-L-histidine.</text>
        <dbReference type="EC" id="2.7.13.3"/>
    </reaction>
</comment>
<evidence type="ECO:0000256" key="4">
    <source>
        <dbReference type="ARBA" id="ARBA00022679"/>
    </source>
</evidence>
<dbReference type="SUPFAM" id="SSF47384">
    <property type="entry name" value="Homodimeric domain of signal transducing histidine kinase"/>
    <property type="match status" value="1"/>
</dbReference>
<name>A0ABD6AJJ0_9EURY</name>
<dbReference type="EMBL" id="JBHTBL010000002">
    <property type="protein sequence ID" value="MFC7323669.1"/>
    <property type="molecule type" value="Genomic_DNA"/>
</dbReference>
<dbReference type="Proteomes" id="UP001596545">
    <property type="component" value="Unassembled WGS sequence"/>
</dbReference>
<evidence type="ECO:0000256" key="1">
    <source>
        <dbReference type="ARBA" id="ARBA00000085"/>
    </source>
</evidence>
<dbReference type="InterPro" id="IPR003594">
    <property type="entry name" value="HATPase_dom"/>
</dbReference>
<dbReference type="InterPro" id="IPR050736">
    <property type="entry name" value="Sensor_HK_Regulatory"/>
</dbReference>
<dbReference type="Pfam" id="PF02518">
    <property type="entry name" value="HATPase_c"/>
    <property type="match status" value="1"/>
</dbReference>
<keyword evidence="5 8" id="KW-0418">Kinase</keyword>
<comment type="caution">
    <text evidence="8">The sequence shown here is derived from an EMBL/GenBank/DDBJ whole genome shotgun (WGS) entry which is preliminary data.</text>
</comment>
<dbReference type="PANTHER" id="PTHR43711:SF1">
    <property type="entry name" value="HISTIDINE KINASE 1"/>
    <property type="match status" value="1"/>
</dbReference>
<evidence type="ECO:0000256" key="5">
    <source>
        <dbReference type="ARBA" id="ARBA00022777"/>
    </source>
</evidence>
<dbReference type="CDD" id="cd00082">
    <property type="entry name" value="HisKA"/>
    <property type="match status" value="1"/>
</dbReference>
<dbReference type="RefSeq" id="WP_256407657.1">
    <property type="nucleotide sequence ID" value="NZ_JANHDN010000001.1"/>
</dbReference>
<organism evidence="8 9">
    <name type="scientific">Halorubrum rutilum</name>
    <dbReference type="NCBI Taxonomy" id="1364933"/>
    <lineage>
        <taxon>Archaea</taxon>
        <taxon>Methanobacteriati</taxon>
        <taxon>Methanobacteriota</taxon>
        <taxon>Stenosarchaea group</taxon>
        <taxon>Halobacteria</taxon>
        <taxon>Halobacteriales</taxon>
        <taxon>Haloferacaceae</taxon>
        <taxon>Halorubrum</taxon>
    </lineage>
</organism>
<keyword evidence="3" id="KW-0597">Phosphoprotein</keyword>
<dbReference type="PRINTS" id="PR00344">
    <property type="entry name" value="BCTRLSENSOR"/>
</dbReference>
<dbReference type="PANTHER" id="PTHR43711">
    <property type="entry name" value="TWO-COMPONENT HISTIDINE KINASE"/>
    <property type="match status" value="1"/>
</dbReference>
<reference evidence="8 9" key="1">
    <citation type="journal article" date="2019" name="Int. J. Syst. Evol. Microbiol.">
        <title>The Global Catalogue of Microorganisms (GCM) 10K type strain sequencing project: providing services to taxonomists for standard genome sequencing and annotation.</title>
        <authorList>
            <consortium name="The Broad Institute Genomics Platform"/>
            <consortium name="The Broad Institute Genome Sequencing Center for Infectious Disease"/>
            <person name="Wu L."/>
            <person name="Ma J."/>
        </authorList>
    </citation>
    <scope>NUCLEOTIDE SEQUENCE [LARGE SCALE GENOMIC DNA]</scope>
    <source>
        <strain evidence="8 9">CGMCC 1.12554</strain>
    </source>
</reference>
<dbReference type="SMART" id="SM00388">
    <property type="entry name" value="HisKA"/>
    <property type="match status" value="1"/>
</dbReference>
<accession>A0ABD6AJJ0</accession>
<dbReference type="GO" id="GO:0000160">
    <property type="term" value="P:phosphorelay signal transduction system"/>
    <property type="evidence" value="ECO:0007669"/>
    <property type="project" value="UniProtKB-KW"/>
</dbReference>
<dbReference type="Pfam" id="PF00512">
    <property type="entry name" value="HisKA"/>
    <property type="match status" value="1"/>
</dbReference>
<dbReference type="Gene3D" id="1.10.287.130">
    <property type="match status" value="1"/>
</dbReference>
<dbReference type="SMART" id="SM00387">
    <property type="entry name" value="HATPase_c"/>
    <property type="match status" value="1"/>
</dbReference>
<protein>
    <recommendedName>
        <fullName evidence="2">histidine kinase</fullName>
        <ecNumber evidence="2">2.7.13.3</ecNumber>
    </recommendedName>
</protein>
<dbReference type="GO" id="GO:0004673">
    <property type="term" value="F:protein histidine kinase activity"/>
    <property type="evidence" value="ECO:0007669"/>
    <property type="project" value="UniProtKB-EC"/>
</dbReference>
<dbReference type="InterPro" id="IPR004358">
    <property type="entry name" value="Sig_transdc_His_kin-like_C"/>
</dbReference>
<evidence type="ECO:0000313" key="9">
    <source>
        <dbReference type="Proteomes" id="UP001596545"/>
    </source>
</evidence>
<keyword evidence="4" id="KW-0808">Transferase</keyword>
<dbReference type="InterPro" id="IPR003661">
    <property type="entry name" value="HisK_dim/P_dom"/>
</dbReference>
<evidence type="ECO:0000313" key="8">
    <source>
        <dbReference type="EMBL" id="MFC7323669.1"/>
    </source>
</evidence>
<keyword evidence="6" id="KW-0902">Two-component regulatory system</keyword>
<evidence type="ECO:0000256" key="2">
    <source>
        <dbReference type="ARBA" id="ARBA00012438"/>
    </source>
</evidence>
<dbReference type="AlphaFoldDB" id="A0ABD6AJJ0"/>
<proteinExistence type="predicted"/>
<dbReference type="Gene3D" id="3.30.565.10">
    <property type="entry name" value="Histidine kinase-like ATPase, C-terminal domain"/>
    <property type="match status" value="1"/>
</dbReference>
<dbReference type="InterPro" id="IPR005467">
    <property type="entry name" value="His_kinase_dom"/>
</dbReference>
<dbReference type="InterPro" id="IPR036097">
    <property type="entry name" value="HisK_dim/P_sf"/>
</dbReference>
<keyword evidence="9" id="KW-1185">Reference proteome</keyword>
<dbReference type="InterPro" id="IPR036890">
    <property type="entry name" value="HATPase_C_sf"/>
</dbReference>
<evidence type="ECO:0000259" key="7">
    <source>
        <dbReference type="PROSITE" id="PS50109"/>
    </source>
</evidence>
<sequence>MSDDRRAAIPLTELPDPAVAYAVEGDDARVTAANDAFRRRFDEPSPELRVSTIFDRFGECETTGDRDPVAHVVRGDRIGVRLGGSETRGPFLARVIPSDGDTGFLTFSDLGEYPDERDAPGVDQVSSVLSHDLRNPLDVAKAHLRAARETGDPEHFDSVAAAHDRMERIVRDVLTLTRDDPVARPSEAVAVEAAARDAWRSIDADRAELAVSESLPTVTADPDRLRRLFENLFRNSVEHGAPDDGEKTVVAVRPFERGFYVADDGPGVPPAKRGLVFDPGYSTRPDGTGLGLAIVERIADAHGWDVTLATADGGGARFEIGL</sequence>
<dbReference type="PROSITE" id="PS50109">
    <property type="entry name" value="HIS_KIN"/>
    <property type="match status" value="1"/>
</dbReference>
<gene>
    <name evidence="8" type="ORF">ACFQMF_03625</name>
</gene>
<dbReference type="EC" id="2.7.13.3" evidence="2"/>